<reference evidence="2" key="1">
    <citation type="submission" date="2023-08" db="EMBL/GenBank/DDBJ databases">
        <title>Increased levels of nutrients transform a symbiont into a lethal pathobiont.</title>
        <authorList>
            <person name="Lachnit T."/>
            <person name="Ulrich L."/>
            <person name="Willmer F.M."/>
            <person name="Hasenbein T."/>
            <person name="Steiner L.X."/>
            <person name="Wolters M."/>
            <person name="Herbst E.M."/>
            <person name="Deines P."/>
        </authorList>
    </citation>
    <scope>NUCLEOTIDE SEQUENCE</scope>
    <source>
        <strain evidence="2">T3</strain>
    </source>
</reference>
<dbReference type="EMBL" id="CP158373">
    <property type="protein sequence ID" value="XBY64843.1"/>
    <property type="molecule type" value="Genomic_DNA"/>
</dbReference>
<dbReference type="AlphaFoldDB" id="A0AAU7Y4E8"/>
<name>A0AAU7Y4E8_9PSED</name>
<accession>A0AAU7Y4E8</accession>
<organism evidence="2">
    <name type="scientific">Pseudomonas solani</name>
    <dbReference type="NCBI Taxonomy" id="2731552"/>
    <lineage>
        <taxon>Bacteria</taxon>
        <taxon>Pseudomonadati</taxon>
        <taxon>Pseudomonadota</taxon>
        <taxon>Gammaproteobacteria</taxon>
        <taxon>Pseudomonadales</taxon>
        <taxon>Pseudomonadaceae</taxon>
        <taxon>Pseudomonas</taxon>
    </lineage>
</organism>
<protein>
    <submittedName>
        <fullName evidence="2">Uncharacterized protein</fullName>
    </submittedName>
</protein>
<evidence type="ECO:0000313" key="2">
    <source>
        <dbReference type="EMBL" id="XBY64843.1"/>
    </source>
</evidence>
<proteinExistence type="predicted"/>
<feature type="region of interest" description="Disordered" evidence="1">
    <location>
        <begin position="68"/>
        <end position="95"/>
    </location>
</feature>
<dbReference type="RefSeq" id="WP_350447631.1">
    <property type="nucleotide sequence ID" value="NZ_CP158373.1"/>
</dbReference>
<evidence type="ECO:0000256" key="1">
    <source>
        <dbReference type="SAM" id="MobiDB-lite"/>
    </source>
</evidence>
<gene>
    <name evidence="2" type="ORF">ABS648_03490</name>
</gene>
<sequence length="95" mass="10687">MPRYYLSIHALISIKGRQYDQVFKPNTIQDLATIALELLVDELGTEGARQHLRAEFAKYRRDYRGVQRDNGAARLDQKPLPTGASETWGGMPPGS</sequence>